<feature type="binding site" evidence="3">
    <location>
        <position position="24"/>
    </location>
    <ligand>
        <name>a divalent metal cation</name>
        <dbReference type="ChEBI" id="CHEBI:60240"/>
    </ligand>
</feature>
<dbReference type="PRINTS" id="PR01790">
    <property type="entry name" value="SMP30FAMILY"/>
</dbReference>
<feature type="binding site" evidence="3">
    <location>
        <position position="217"/>
    </location>
    <ligand>
        <name>a divalent metal cation</name>
        <dbReference type="ChEBI" id="CHEBI:60240"/>
    </ligand>
</feature>
<dbReference type="EMBL" id="JANBVN010000003">
    <property type="protein sequence ID" value="KAJ9165568.1"/>
    <property type="molecule type" value="Genomic_DNA"/>
</dbReference>
<keyword evidence="3" id="KW-0479">Metal-binding</keyword>
<dbReference type="InterPro" id="IPR011042">
    <property type="entry name" value="6-blade_b-propeller_TolB-like"/>
</dbReference>
<dbReference type="PANTHER" id="PTHR10907">
    <property type="entry name" value="REGUCALCIN"/>
    <property type="match status" value="1"/>
</dbReference>
<comment type="caution">
    <text evidence="5">The sequence shown here is derived from an EMBL/GenBank/DDBJ whole genome shotgun (WGS) entry which is preliminary data.</text>
</comment>
<evidence type="ECO:0000313" key="5">
    <source>
        <dbReference type="EMBL" id="KAJ9165568.1"/>
    </source>
</evidence>
<evidence type="ECO:0000256" key="2">
    <source>
        <dbReference type="PIRSR" id="PIRSR605511-1"/>
    </source>
</evidence>
<accession>A0AA38S0R9</accession>
<dbReference type="AlphaFoldDB" id="A0AA38S0R9"/>
<comment type="similarity">
    <text evidence="1">Belongs to the SMP-30/CGR1 family.</text>
</comment>
<dbReference type="GO" id="GO:0005509">
    <property type="term" value="F:calcium ion binding"/>
    <property type="evidence" value="ECO:0007669"/>
    <property type="project" value="TreeGrafter"/>
</dbReference>
<feature type="binding site" evidence="3">
    <location>
        <position position="116"/>
    </location>
    <ligand>
        <name>substrate</name>
    </ligand>
</feature>
<keyword evidence="3" id="KW-0862">Zinc</keyword>
<reference evidence="5" key="1">
    <citation type="submission" date="2022-07" db="EMBL/GenBank/DDBJ databases">
        <title>Fungi with potential for degradation of polypropylene.</title>
        <authorList>
            <person name="Gostincar C."/>
        </authorList>
    </citation>
    <scope>NUCLEOTIDE SEQUENCE</scope>
    <source>
        <strain evidence="5">EXF-13287</strain>
    </source>
</reference>
<dbReference type="PANTHER" id="PTHR10907:SF47">
    <property type="entry name" value="REGUCALCIN"/>
    <property type="match status" value="1"/>
</dbReference>
<dbReference type="GO" id="GO:0004341">
    <property type="term" value="F:gluconolactonase activity"/>
    <property type="evidence" value="ECO:0007669"/>
    <property type="project" value="TreeGrafter"/>
</dbReference>
<evidence type="ECO:0000256" key="3">
    <source>
        <dbReference type="PIRSR" id="PIRSR605511-2"/>
    </source>
</evidence>
<comment type="cofactor">
    <cofactor evidence="3">
        <name>Zn(2+)</name>
        <dbReference type="ChEBI" id="CHEBI:29105"/>
    </cofactor>
    <text evidence="3">Binds 1 divalent metal cation per subunit.</text>
</comment>
<sequence>MSSQNIQTWSTGAPWLNAHCKLGEGPYYEAGTNTLRFVDIIKKQLHTVSLADGPDSLETLAFEECVTVTADIEGVDPREKILVGAKQGIAVLDRKSGKYEYIARFPDAGVKNERIRGNDGVVDPHGRFWLGTMTDFPYGKPTDEGSLFVFASNKQDATLIKPNLTIPNSIGFSPDRKTLYFTHTTSSQVLAWDYDPASGAVSNERVFYQHSGPGSPDGFRVDTEGNVWHAIYGGACVLKISPEGKVVGKVELPTRNATCPEFVGTELFITTASDDEGEGESKEYGGGLFRVDVGARGHEVFKFKLGA</sequence>
<dbReference type="Pfam" id="PF08450">
    <property type="entry name" value="SGL"/>
    <property type="match status" value="1"/>
</dbReference>
<feature type="binding site" evidence="3">
    <location>
        <position position="118"/>
    </location>
    <ligand>
        <name>substrate</name>
    </ligand>
</feature>
<evidence type="ECO:0000256" key="1">
    <source>
        <dbReference type="ARBA" id="ARBA00008853"/>
    </source>
</evidence>
<evidence type="ECO:0000313" key="6">
    <source>
        <dbReference type="Proteomes" id="UP001174691"/>
    </source>
</evidence>
<name>A0AA38S0R9_9PEZI</name>
<dbReference type="SUPFAM" id="SSF63829">
    <property type="entry name" value="Calcium-dependent phosphotriesterase"/>
    <property type="match status" value="1"/>
</dbReference>
<feature type="active site" description="Proton donor/acceptor" evidence="2">
    <location>
        <position position="217"/>
    </location>
</feature>
<dbReference type="InterPro" id="IPR005511">
    <property type="entry name" value="SMP-30"/>
</dbReference>
<feature type="binding site" evidence="3">
    <location>
        <position position="168"/>
    </location>
    <ligand>
        <name>a divalent metal cation</name>
        <dbReference type="ChEBI" id="CHEBI:60240"/>
    </ligand>
</feature>
<evidence type="ECO:0000259" key="4">
    <source>
        <dbReference type="Pfam" id="PF08450"/>
    </source>
</evidence>
<proteinExistence type="inferred from homology"/>
<protein>
    <submittedName>
        <fullName evidence="5">SMP-30/Gluconolaconase/LRE-like region</fullName>
    </submittedName>
</protein>
<dbReference type="Proteomes" id="UP001174691">
    <property type="component" value="Unassembled WGS sequence"/>
</dbReference>
<gene>
    <name evidence="5" type="ORF">NKR19_g292</name>
</gene>
<organism evidence="5 6">
    <name type="scientific">Coniochaeta hoffmannii</name>
    <dbReference type="NCBI Taxonomy" id="91930"/>
    <lineage>
        <taxon>Eukaryota</taxon>
        <taxon>Fungi</taxon>
        <taxon>Dikarya</taxon>
        <taxon>Ascomycota</taxon>
        <taxon>Pezizomycotina</taxon>
        <taxon>Sordariomycetes</taxon>
        <taxon>Sordariomycetidae</taxon>
        <taxon>Coniochaetales</taxon>
        <taxon>Coniochaetaceae</taxon>
        <taxon>Coniochaeta</taxon>
    </lineage>
</organism>
<dbReference type="Gene3D" id="2.120.10.30">
    <property type="entry name" value="TolB, C-terminal domain"/>
    <property type="match status" value="1"/>
</dbReference>
<feature type="domain" description="SMP-30/Gluconolactonase/LRE-like region" evidence="4">
    <location>
        <begin position="22"/>
        <end position="272"/>
    </location>
</feature>
<keyword evidence="6" id="KW-1185">Reference proteome</keyword>
<dbReference type="InterPro" id="IPR013658">
    <property type="entry name" value="SGL"/>
</dbReference>